<dbReference type="InterPro" id="IPR013783">
    <property type="entry name" value="Ig-like_fold"/>
</dbReference>
<evidence type="ECO:0000313" key="2">
    <source>
        <dbReference type="Proteomes" id="UP001152795"/>
    </source>
</evidence>
<dbReference type="PROSITE" id="PS50853">
    <property type="entry name" value="FN3"/>
    <property type="match status" value="1"/>
</dbReference>
<protein>
    <submittedName>
        <fullName evidence="1">---NA</fullName>
    </submittedName>
</protein>
<dbReference type="Proteomes" id="UP001152795">
    <property type="component" value="Unassembled WGS sequence"/>
</dbReference>
<accession>A0A6S7HCI4</accession>
<dbReference type="AlphaFoldDB" id="A0A6S7HCI4"/>
<dbReference type="SUPFAM" id="SSF49265">
    <property type="entry name" value="Fibronectin type III"/>
    <property type="match status" value="1"/>
</dbReference>
<dbReference type="InterPro" id="IPR036116">
    <property type="entry name" value="FN3_sf"/>
</dbReference>
<dbReference type="OrthoDB" id="8916449at2759"/>
<dbReference type="InterPro" id="IPR013106">
    <property type="entry name" value="Ig_V-set"/>
</dbReference>
<keyword evidence="2" id="KW-1185">Reference proteome</keyword>
<dbReference type="Gene3D" id="2.60.40.10">
    <property type="entry name" value="Immunoglobulins"/>
    <property type="match status" value="2"/>
</dbReference>
<dbReference type="SUPFAM" id="SSF48726">
    <property type="entry name" value="Immunoglobulin"/>
    <property type="match status" value="1"/>
</dbReference>
<evidence type="ECO:0000313" key="1">
    <source>
        <dbReference type="EMBL" id="CAB3993551.1"/>
    </source>
</evidence>
<dbReference type="InterPro" id="IPR007110">
    <property type="entry name" value="Ig-like_dom"/>
</dbReference>
<dbReference type="EMBL" id="CACRXK020002282">
    <property type="protein sequence ID" value="CAB3993551.1"/>
    <property type="molecule type" value="Genomic_DNA"/>
</dbReference>
<name>A0A6S7HCI4_PARCT</name>
<proteinExistence type="predicted"/>
<comment type="caution">
    <text evidence="1">The sequence shown here is derived from an EMBL/GenBank/DDBJ whole genome shotgun (WGS) entry which is preliminary data.</text>
</comment>
<organism evidence="1 2">
    <name type="scientific">Paramuricea clavata</name>
    <name type="common">Red gorgonian</name>
    <name type="synonym">Violescent sea-whip</name>
    <dbReference type="NCBI Taxonomy" id="317549"/>
    <lineage>
        <taxon>Eukaryota</taxon>
        <taxon>Metazoa</taxon>
        <taxon>Cnidaria</taxon>
        <taxon>Anthozoa</taxon>
        <taxon>Octocorallia</taxon>
        <taxon>Malacalcyonacea</taxon>
        <taxon>Plexauridae</taxon>
        <taxon>Paramuricea</taxon>
    </lineage>
</organism>
<sequence length="221" mass="24688">MTVKPKPKEPSFSEECTLTKLTWQKSSDKSVKYTLQVREEGSSGAWGDIITSIDTTYSPSTNETLSKNKDYVFRVVATNCVGSTENKACIVKALGVFTSTAGGIKYKREYTTIEIPFTFNDNKFASVVWYYKKRGSSGSLITIYDVNPQGETTTVDSNQFTGRIEFKGDFANANRDATLAIENFMKQDEGNFTCEVRAARIRKQTVTIRVIGSIIKDALFH</sequence>
<dbReference type="PROSITE" id="PS50835">
    <property type="entry name" value="IG_LIKE"/>
    <property type="match status" value="1"/>
</dbReference>
<dbReference type="InterPro" id="IPR036179">
    <property type="entry name" value="Ig-like_dom_sf"/>
</dbReference>
<reference evidence="1" key="1">
    <citation type="submission" date="2020-04" db="EMBL/GenBank/DDBJ databases">
        <authorList>
            <person name="Alioto T."/>
            <person name="Alioto T."/>
            <person name="Gomez Garrido J."/>
        </authorList>
    </citation>
    <scope>NUCLEOTIDE SEQUENCE</scope>
    <source>
        <strain evidence="1">A484AB</strain>
    </source>
</reference>
<dbReference type="InterPro" id="IPR003961">
    <property type="entry name" value="FN3_dom"/>
</dbReference>
<gene>
    <name evidence="1" type="ORF">PACLA_8A068005</name>
</gene>
<dbReference type="Pfam" id="PF07686">
    <property type="entry name" value="V-set"/>
    <property type="match status" value="1"/>
</dbReference>